<dbReference type="InterPro" id="IPR014756">
    <property type="entry name" value="Ig_E-set"/>
</dbReference>
<evidence type="ECO:0000259" key="7">
    <source>
        <dbReference type="PROSITE" id="PS51233"/>
    </source>
</evidence>
<reference evidence="8 9" key="1">
    <citation type="journal article" date="2013" name="Nature">
        <title>Insights into bilaterian evolution from three spiralian genomes.</title>
        <authorList>
            <person name="Simakov O."/>
            <person name="Marletaz F."/>
            <person name="Cho S.J."/>
            <person name="Edsinger-Gonzales E."/>
            <person name="Havlak P."/>
            <person name="Hellsten U."/>
            <person name="Kuo D.H."/>
            <person name="Larsson T."/>
            <person name="Lv J."/>
            <person name="Arendt D."/>
            <person name="Savage R."/>
            <person name="Osoegawa K."/>
            <person name="de Jong P."/>
            <person name="Grimwood J."/>
            <person name="Chapman J.A."/>
            <person name="Shapiro H."/>
            <person name="Aerts A."/>
            <person name="Otillar R.P."/>
            <person name="Terry A.Y."/>
            <person name="Boore J.L."/>
            <person name="Grigoriev I.V."/>
            <person name="Lindberg D.R."/>
            <person name="Seaver E.C."/>
            <person name="Weisblat D.A."/>
            <person name="Putnam N.H."/>
            <person name="Rokhsar D.S."/>
        </authorList>
    </citation>
    <scope>NUCLEOTIDE SEQUENCE [LARGE SCALE GENOMIC DNA]</scope>
</reference>
<gene>
    <name evidence="8" type="ORF">LOTGIDRAFT_228125</name>
</gene>
<evidence type="ECO:0000259" key="6">
    <source>
        <dbReference type="PROSITE" id="PS50856"/>
    </source>
</evidence>
<name>V4CSU3_LOTGI</name>
<dbReference type="InterPro" id="IPR051495">
    <property type="entry name" value="Epithelial_Barrier/Signaling"/>
</dbReference>
<dbReference type="Pfam" id="PF00094">
    <property type="entry name" value="VWD"/>
    <property type="match status" value="1"/>
</dbReference>
<dbReference type="GO" id="GO:0016020">
    <property type="term" value="C:membrane"/>
    <property type="evidence" value="ECO:0007669"/>
    <property type="project" value="UniProtKB-SubCell"/>
</dbReference>
<evidence type="ECO:0000256" key="5">
    <source>
        <dbReference type="ARBA" id="ARBA00023157"/>
    </source>
</evidence>
<dbReference type="HOGENOM" id="CLU_019295_0_0_1"/>
<dbReference type="PROSITE" id="PS50856">
    <property type="entry name" value="AMOP"/>
    <property type="match status" value="1"/>
</dbReference>
<dbReference type="InterPro" id="IPR005533">
    <property type="entry name" value="AMOP_dom"/>
</dbReference>
<keyword evidence="2" id="KW-0812">Transmembrane</keyword>
<evidence type="ECO:0008006" key="10">
    <source>
        <dbReference type="Google" id="ProtNLM"/>
    </source>
</evidence>
<proteinExistence type="predicted"/>
<organism evidence="8 9">
    <name type="scientific">Lottia gigantea</name>
    <name type="common">Giant owl limpet</name>
    <dbReference type="NCBI Taxonomy" id="225164"/>
    <lineage>
        <taxon>Eukaryota</taxon>
        <taxon>Metazoa</taxon>
        <taxon>Spiralia</taxon>
        <taxon>Lophotrochozoa</taxon>
        <taxon>Mollusca</taxon>
        <taxon>Gastropoda</taxon>
        <taxon>Patellogastropoda</taxon>
        <taxon>Lottioidea</taxon>
        <taxon>Lottiidae</taxon>
        <taxon>Lottia</taxon>
    </lineage>
</organism>
<feature type="domain" description="VWFD" evidence="7">
    <location>
        <begin position="449"/>
        <end position="649"/>
    </location>
</feature>
<dbReference type="SMART" id="SM00723">
    <property type="entry name" value="AMOP"/>
    <property type="match status" value="1"/>
</dbReference>
<keyword evidence="4" id="KW-0472">Membrane</keyword>
<dbReference type="KEGG" id="lgi:LOTGIDRAFT_228125"/>
<dbReference type="GeneID" id="20247551"/>
<evidence type="ECO:0000256" key="1">
    <source>
        <dbReference type="ARBA" id="ARBA00004370"/>
    </source>
</evidence>
<dbReference type="Pfam" id="PF03782">
    <property type="entry name" value="AMOP"/>
    <property type="match status" value="1"/>
</dbReference>
<keyword evidence="5" id="KW-1015">Disulfide bond</keyword>
<protein>
    <recommendedName>
        <fullName evidence="10">Sushi domain-containing protein</fullName>
    </recommendedName>
</protein>
<evidence type="ECO:0000313" key="9">
    <source>
        <dbReference type="Proteomes" id="UP000030746"/>
    </source>
</evidence>
<feature type="domain" description="AMOP" evidence="6">
    <location>
        <begin position="287"/>
        <end position="437"/>
    </location>
</feature>
<dbReference type="OrthoDB" id="6051552at2759"/>
<dbReference type="InterPro" id="IPR001846">
    <property type="entry name" value="VWF_type-D"/>
</dbReference>
<dbReference type="PANTHER" id="PTHR13802">
    <property type="entry name" value="MUCIN 4-RELATED"/>
    <property type="match status" value="1"/>
</dbReference>
<evidence type="ECO:0000313" key="8">
    <source>
        <dbReference type="EMBL" id="ESP05625.1"/>
    </source>
</evidence>
<dbReference type="CTD" id="20247551"/>
<dbReference type="PROSITE" id="PS51233">
    <property type="entry name" value="VWFD"/>
    <property type="match status" value="1"/>
</dbReference>
<evidence type="ECO:0000256" key="3">
    <source>
        <dbReference type="ARBA" id="ARBA00022989"/>
    </source>
</evidence>
<dbReference type="Gene3D" id="2.60.40.10">
    <property type="entry name" value="Immunoglobulins"/>
    <property type="match status" value="1"/>
</dbReference>
<dbReference type="RefSeq" id="XP_009044170.1">
    <property type="nucleotide sequence ID" value="XM_009045922.1"/>
</dbReference>
<sequence length="814" mass="90906">MDLPSSPYHQAGFNGGLNGGWTDVYCGSDCSQINFAEFPSLAGSDVKGRFMYKVTNEIIVRGGCLPSQSSTGKLEVYPHAPSSFGGEIIDISGLCIANTTRVQCKFGINDPVDAVYTSTMLYRCVTPMLSAKGLVPLEVLLDGASSGLSTYLNVAHPSRTKRYVYLPDDMSDRDAKTLTVRWESKFLSEVENSTVDVKLIGYRETSDQIIWKTLDILGEDVPNNGELIFNPSEHRCKGDDCNLFEIAQIQIQLDEEYVIENSQYGFLISYVTPIGWYVVDHMVAEYGKDWSQVKCVDWYKADKQDMSWAENLLDCPCTLNQALTDFGRWQDDPGCSIFKGSICKYHIGAIHCARAFKPTEADGSGNQCCYGRDGNVRYAADSYQGSTPDRSHDWGAEPYNKPNRVPSLSHWKHDVVTFYYCCLWVEYKYCDYYMEQRATRDCKNYKPPKTAAIFGESHLLRFDGISLNGVGEGDFWLVKTPNMKIQGRFNRVKENLNSTALIGITVKDKSSSKIEVRISKPFSANSRKLTVLVDDDIKTFDTKSTKWQDLRGLTIINSETREDRHDNFTIILNSDVGIRVGVKQDRLVVFVVLPQSLKNISSGLLGSWSDNEKNKLKQPDGSLLSSSLLPTEIYTSFTSQWIVSEADNLFQYSMTDSSFEPIFELPPLPSDVTEESVKALCGDSDVCQFDYRATASEDVATTSLHAEDWYHQIQSYQIPVDACGLLDVPRGKKSSFNYNINSSITITGCKSGLLSGTTHYTCLPTSDGSVEWKPKVDAKCTSSIPGVESMASKNQECIGKITILTIFILIFINE</sequence>
<accession>V4CSU3</accession>
<dbReference type="Pfam" id="PF23263">
    <property type="entry name" value="C8-3_MUC4"/>
    <property type="match status" value="1"/>
</dbReference>
<dbReference type="EMBL" id="KB199650">
    <property type="protein sequence ID" value="ESP05625.1"/>
    <property type="molecule type" value="Genomic_DNA"/>
</dbReference>
<comment type="subcellular location">
    <subcellularLocation>
        <location evidence="1">Membrane</location>
    </subcellularLocation>
</comment>
<dbReference type="STRING" id="225164.V4CSU3"/>
<dbReference type="Proteomes" id="UP000030746">
    <property type="component" value="Unassembled WGS sequence"/>
</dbReference>
<dbReference type="PANTHER" id="PTHR13802:SF65">
    <property type="entry name" value="NIDOGEN"/>
    <property type="match status" value="1"/>
</dbReference>
<evidence type="ECO:0000256" key="2">
    <source>
        <dbReference type="ARBA" id="ARBA00022692"/>
    </source>
</evidence>
<dbReference type="SUPFAM" id="SSF81296">
    <property type="entry name" value="E set domains"/>
    <property type="match status" value="1"/>
</dbReference>
<dbReference type="InterPro" id="IPR013783">
    <property type="entry name" value="Ig-like_fold"/>
</dbReference>
<keyword evidence="9" id="KW-1185">Reference proteome</keyword>
<dbReference type="AlphaFoldDB" id="V4CSU3"/>
<dbReference type="OMA" id="EEGHPYC"/>
<evidence type="ECO:0000256" key="4">
    <source>
        <dbReference type="ARBA" id="ARBA00023136"/>
    </source>
</evidence>
<keyword evidence="3" id="KW-1133">Transmembrane helix</keyword>
<dbReference type="InterPro" id="IPR056619">
    <property type="entry name" value="C8-3_MUC4"/>
</dbReference>